<dbReference type="EMBL" id="JAGSPN010000003">
    <property type="protein sequence ID" value="MBR7781623.1"/>
    <property type="molecule type" value="Genomic_DNA"/>
</dbReference>
<protein>
    <submittedName>
        <fullName evidence="2">GyrI-like domain-containing protein</fullName>
    </submittedName>
</protein>
<dbReference type="InterPro" id="IPR011256">
    <property type="entry name" value="Reg_factor_effector_dom_sf"/>
</dbReference>
<dbReference type="InterPro" id="IPR053182">
    <property type="entry name" value="YobU-like_regulator"/>
</dbReference>
<sequence>MKLQKMQALTVHGISVRTNNQTESGPDGKIPLLWQRYMAAHPQPAAEIYAVYADYASDVNGDYTLTVGSLQDLNAETVTGVAAGDYLAFEVHGTMPEAIIRGWQTVWTYFSEPGAPQRAYRTDLEIYHGPASATILIGIVPPAP</sequence>
<dbReference type="PANTHER" id="PTHR36444:SF2">
    <property type="entry name" value="TRANSCRIPTIONAL REGULATOR PROTEIN YOBU-RELATED"/>
    <property type="match status" value="1"/>
</dbReference>
<dbReference type="AlphaFoldDB" id="A0A941DJ03"/>
<proteinExistence type="predicted"/>
<dbReference type="Gene3D" id="3.20.80.10">
    <property type="entry name" value="Regulatory factor, effector binding domain"/>
    <property type="match status" value="1"/>
</dbReference>
<dbReference type="SUPFAM" id="SSF55136">
    <property type="entry name" value="Probable bacterial effector-binding domain"/>
    <property type="match status" value="1"/>
</dbReference>
<comment type="caution">
    <text evidence="2">The sequence shown here is derived from an EMBL/GenBank/DDBJ whole genome shotgun (WGS) entry which is preliminary data.</text>
</comment>
<keyword evidence="3" id="KW-1185">Reference proteome</keyword>
<evidence type="ECO:0000313" key="2">
    <source>
        <dbReference type="EMBL" id="MBR7781623.1"/>
    </source>
</evidence>
<evidence type="ECO:0000313" key="3">
    <source>
        <dbReference type="Proteomes" id="UP000680067"/>
    </source>
</evidence>
<accession>A0A941DJ03</accession>
<dbReference type="InterPro" id="IPR010499">
    <property type="entry name" value="AraC_E-bd"/>
</dbReference>
<dbReference type="InterPro" id="IPR029441">
    <property type="entry name" value="Cass2"/>
</dbReference>
<feature type="domain" description="AraC effector-binding" evidence="1">
    <location>
        <begin position="1"/>
        <end position="140"/>
    </location>
</feature>
<gene>
    <name evidence="2" type="ORF">KDM89_05700</name>
</gene>
<evidence type="ECO:0000259" key="1">
    <source>
        <dbReference type="SMART" id="SM00871"/>
    </source>
</evidence>
<dbReference type="PANTHER" id="PTHR36444">
    <property type="entry name" value="TRANSCRIPTIONAL REGULATOR PROTEIN YOBU-RELATED"/>
    <property type="match status" value="1"/>
</dbReference>
<dbReference type="SMART" id="SM00871">
    <property type="entry name" value="AraC_E_bind"/>
    <property type="match status" value="1"/>
</dbReference>
<reference evidence="2" key="1">
    <citation type="submission" date="2021-04" db="EMBL/GenBank/DDBJ databases">
        <title>novel species isolated from subtropical streams in China.</title>
        <authorList>
            <person name="Lu H."/>
        </authorList>
    </citation>
    <scope>NUCLEOTIDE SEQUENCE</scope>
    <source>
        <strain evidence="2">LFS511W</strain>
    </source>
</reference>
<dbReference type="Pfam" id="PF14526">
    <property type="entry name" value="Cass2"/>
    <property type="match status" value="1"/>
</dbReference>
<name>A0A941DJ03_9BURK</name>
<organism evidence="2 3">
    <name type="scientific">Undibacterium luofuense</name>
    <dbReference type="NCBI Taxonomy" id="2828733"/>
    <lineage>
        <taxon>Bacteria</taxon>
        <taxon>Pseudomonadati</taxon>
        <taxon>Pseudomonadota</taxon>
        <taxon>Betaproteobacteria</taxon>
        <taxon>Burkholderiales</taxon>
        <taxon>Oxalobacteraceae</taxon>
        <taxon>Undibacterium</taxon>
    </lineage>
</organism>
<dbReference type="RefSeq" id="WP_212686978.1">
    <property type="nucleotide sequence ID" value="NZ_JAGSPN010000003.1"/>
</dbReference>
<dbReference type="Proteomes" id="UP000680067">
    <property type="component" value="Unassembled WGS sequence"/>
</dbReference>